<evidence type="ECO:0000313" key="1">
    <source>
        <dbReference type="EMBL" id="SMB87457.1"/>
    </source>
</evidence>
<dbReference type="AlphaFoldDB" id="A0A1W1V250"/>
<keyword evidence="2" id="KW-1185">Reference proteome</keyword>
<accession>A0A1W1V250</accession>
<dbReference type="EMBL" id="FWWR01000009">
    <property type="protein sequence ID" value="SMB87457.1"/>
    <property type="molecule type" value="Genomic_DNA"/>
</dbReference>
<gene>
    <name evidence="1" type="ORF">SAMN00017477_1155</name>
</gene>
<reference evidence="2" key="1">
    <citation type="submission" date="2017-04" db="EMBL/GenBank/DDBJ databases">
        <authorList>
            <person name="Varghese N."/>
            <person name="Submissions S."/>
        </authorList>
    </citation>
    <scope>NUCLEOTIDE SEQUENCE [LARGE SCALE GENOMIC DNA]</scope>
    <source>
        <strain evidence="2">DSM 20463</strain>
    </source>
</reference>
<name>A0A1W1V250_PEPAS</name>
<sequence length="35" mass="4148">MSKLIVSVFTERYNYPFLFLELLTHSNNTLPETTK</sequence>
<proteinExistence type="predicted"/>
<dbReference type="STRING" id="573058.SAMN00017477_1155"/>
<evidence type="ECO:0000313" key="2">
    <source>
        <dbReference type="Proteomes" id="UP000192368"/>
    </source>
</evidence>
<dbReference type="Proteomes" id="UP000192368">
    <property type="component" value="Unassembled WGS sequence"/>
</dbReference>
<protein>
    <submittedName>
        <fullName evidence="1">Uncharacterized protein</fullName>
    </submittedName>
</protein>
<organism evidence="1 2">
    <name type="scientific">Peptoniphilus asaccharolyticus DSM 20463</name>
    <dbReference type="NCBI Taxonomy" id="573058"/>
    <lineage>
        <taxon>Bacteria</taxon>
        <taxon>Bacillati</taxon>
        <taxon>Bacillota</taxon>
        <taxon>Tissierellia</taxon>
        <taxon>Tissierellales</taxon>
        <taxon>Peptoniphilaceae</taxon>
        <taxon>Peptoniphilus</taxon>
    </lineage>
</organism>